<evidence type="ECO:0000256" key="4">
    <source>
        <dbReference type="ARBA" id="ARBA00023157"/>
    </source>
</evidence>
<gene>
    <name evidence="10" type="primary">LOC106180176</name>
</gene>
<reference evidence="10" key="1">
    <citation type="submission" date="2025-08" db="UniProtKB">
        <authorList>
            <consortium name="RefSeq"/>
        </authorList>
    </citation>
    <scope>IDENTIFICATION</scope>
    <source>
        <tissue evidence="10">Gonads</tissue>
    </source>
</reference>
<sequence length="446" mass="49286">MGGVIIARIAAVAMMIHTLVSAQAPSGLKPKDISAYPVKNALRVYDCKDWPDGFYADNNDCRFFYICANGTTSKPGGAFHCPNKERVYYDKLKKSCVTAREIGRQCDKHKRQPWPPLSRDWKCPKGKSGGRAHPDCTHMTLCFSGRQSKAVCANGQVFDEISGRCAPYEKSKDVCTPWGARITWPGYTSTTTTTAAPYTTTTTTPGTTESTVPQSTTPLFVCPNRRTAIYHHPRQCDQFLICRNGRFRARPCPNKNYWFSKRQMTCVLKGKLKDECELESGLRWEVIPSTTTTPPTTPGPTTPPIYDCQGEDGNFPHPTGCSSTYYQCIYGGTRVNELTCPGDLVFNPDTEWGGQCDLKEWTPVCNGSAPTTTTTESTTPGPTTPPPYDCKGQDGYFPHASGCSQTYYQCIFGGTRVVTLQCSGELYFNPKTVQLCTYKNRVAGCD</sequence>
<evidence type="ECO:0000313" key="9">
    <source>
        <dbReference type="Proteomes" id="UP000085678"/>
    </source>
</evidence>
<accession>A0A1S3KA86</accession>
<dbReference type="SMART" id="SM00494">
    <property type="entry name" value="ChtBD2"/>
    <property type="match status" value="5"/>
</dbReference>
<feature type="compositionally biased region" description="Low complexity" evidence="6">
    <location>
        <begin position="370"/>
        <end position="381"/>
    </location>
</feature>
<proteinExistence type="predicted"/>
<keyword evidence="9" id="KW-1185">Reference proteome</keyword>
<dbReference type="RefSeq" id="XP_013419540.1">
    <property type="nucleotide sequence ID" value="XM_013564086.1"/>
</dbReference>
<keyword evidence="1" id="KW-0147">Chitin-binding</keyword>
<dbReference type="AlphaFoldDB" id="A0A1S3KA86"/>
<dbReference type="SUPFAM" id="SSF57625">
    <property type="entry name" value="Invertebrate chitin-binding proteins"/>
    <property type="match status" value="5"/>
</dbReference>
<dbReference type="OrthoDB" id="439917at2759"/>
<evidence type="ECO:0000256" key="5">
    <source>
        <dbReference type="ARBA" id="ARBA00023180"/>
    </source>
</evidence>
<dbReference type="InParanoid" id="A0A1S3KA86"/>
<keyword evidence="4" id="KW-1015">Disulfide bond</keyword>
<dbReference type="InterPro" id="IPR002557">
    <property type="entry name" value="Chitin-bd_dom"/>
</dbReference>
<evidence type="ECO:0000256" key="2">
    <source>
        <dbReference type="ARBA" id="ARBA00022729"/>
    </source>
</evidence>
<organism evidence="9 10">
    <name type="scientific">Lingula anatina</name>
    <name type="common">Brachiopod</name>
    <name type="synonym">Lingula unguis</name>
    <dbReference type="NCBI Taxonomy" id="7574"/>
    <lineage>
        <taxon>Eukaryota</taxon>
        <taxon>Metazoa</taxon>
        <taxon>Spiralia</taxon>
        <taxon>Lophotrochozoa</taxon>
        <taxon>Brachiopoda</taxon>
        <taxon>Linguliformea</taxon>
        <taxon>Lingulata</taxon>
        <taxon>Lingulida</taxon>
        <taxon>Linguloidea</taxon>
        <taxon>Lingulidae</taxon>
        <taxon>Lingula</taxon>
    </lineage>
</organism>
<dbReference type="KEGG" id="lak:106180176"/>
<evidence type="ECO:0000256" key="7">
    <source>
        <dbReference type="SAM" id="SignalP"/>
    </source>
</evidence>
<evidence type="ECO:0000256" key="1">
    <source>
        <dbReference type="ARBA" id="ARBA00022669"/>
    </source>
</evidence>
<evidence type="ECO:0000259" key="8">
    <source>
        <dbReference type="PROSITE" id="PS50940"/>
    </source>
</evidence>
<feature type="domain" description="Chitin-binding type-2" evidence="8">
    <location>
        <begin position="44"/>
        <end position="108"/>
    </location>
</feature>
<dbReference type="PANTHER" id="PTHR23301">
    <property type="entry name" value="CHITIN BINDING PERITROPHIN-A"/>
    <property type="match status" value="1"/>
</dbReference>
<evidence type="ECO:0000313" key="10">
    <source>
        <dbReference type="RefSeq" id="XP_013419540.1"/>
    </source>
</evidence>
<feature type="domain" description="Chitin-binding type-2" evidence="8">
    <location>
        <begin position="305"/>
        <end position="367"/>
    </location>
</feature>
<keyword evidence="2 7" id="KW-0732">Signal</keyword>
<dbReference type="GeneID" id="106180176"/>
<feature type="domain" description="Chitin-binding type-2" evidence="8">
    <location>
        <begin position="387"/>
        <end position="446"/>
    </location>
</feature>
<feature type="chain" id="PRO_5010189813" evidence="7">
    <location>
        <begin position="23"/>
        <end position="446"/>
    </location>
</feature>
<protein>
    <submittedName>
        <fullName evidence="10">Uncharacterized protein LOC106180176</fullName>
    </submittedName>
</protein>
<keyword evidence="5" id="KW-0325">Glycoprotein</keyword>
<feature type="region of interest" description="Disordered" evidence="6">
    <location>
        <begin position="368"/>
        <end position="387"/>
    </location>
</feature>
<feature type="domain" description="Chitin-binding type-2" evidence="8">
    <location>
        <begin position="219"/>
        <end position="278"/>
    </location>
</feature>
<dbReference type="GO" id="GO:0008061">
    <property type="term" value="F:chitin binding"/>
    <property type="evidence" value="ECO:0007669"/>
    <property type="project" value="UniProtKB-KW"/>
</dbReference>
<dbReference type="PANTHER" id="PTHR23301:SF0">
    <property type="entry name" value="CHITIN-BINDING TYPE-2 DOMAIN-CONTAINING PROTEIN-RELATED"/>
    <property type="match status" value="1"/>
</dbReference>
<evidence type="ECO:0000256" key="6">
    <source>
        <dbReference type="SAM" id="MobiDB-lite"/>
    </source>
</evidence>
<dbReference type="Gene3D" id="3.20.20.80">
    <property type="entry name" value="Glycosidases"/>
    <property type="match status" value="1"/>
</dbReference>
<name>A0A1S3KA86_LINAN</name>
<dbReference type="GO" id="GO:0005576">
    <property type="term" value="C:extracellular region"/>
    <property type="evidence" value="ECO:0007669"/>
    <property type="project" value="InterPro"/>
</dbReference>
<feature type="signal peptide" evidence="7">
    <location>
        <begin position="1"/>
        <end position="22"/>
    </location>
</feature>
<dbReference type="Pfam" id="PF01607">
    <property type="entry name" value="CBM_14"/>
    <property type="match status" value="4"/>
</dbReference>
<dbReference type="InterPro" id="IPR036508">
    <property type="entry name" value="Chitin-bd_dom_sf"/>
</dbReference>
<evidence type="ECO:0000256" key="3">
    <source>
        <dbReference type="ARBA" id="ARBA00022737"/>
    </source>
</evidence>
<dbReference type="Gene3D" id="2.170.140.10">
    <property type="entry name" value="Chitin binding domain"/>
    <property type="match status" value="3"/>
</dbReference>
<dbReference type="Proteomes" id="UP000085678">
    <property type="component" value="Unplaced"/>
</dbReference>
<dbReference type="InterPro" id="IPR051940">
    <property type="entry name" value="Chitin_bind-dev_reg"/>
</dbReference>
<dbReference type="PROSITE" id="PS50940">
    <property type="entry name" value="CHIT_BIND_II"/>
    <property type="match status" value="5"/>
</dbReference>
<feature type="domain" description="Chitin-binding type-2" evidence="8">
    <location>
        <begin position="120"/>
        <end position="177"/>
    </location>
</feature>
<keyword evidence="3" id="KW-0677">Repeat</keyword>